<feature type="domain" description="Methylamine utilisation protein MauE" evidence="6">
    <location>
        <begin position="6"/>
        <end position="136"/>
    </location>
</feature>
<proteinExistence type="predicted"/>
<name>A0A094PX62_9ZZZZ</name>
<dbReference type="EMBL" id="JNSK01000086">
    <property type="protein sequence ID" value="KGA15722.1"/>
    <property type="molecule type" value="Genomic_DNA"/>
</dbReference>
<dbReference type="GO" id="GO:0030416">
    <property type="term" value="P:methylamine metabolic process"/>
    <property type="evidence" value="ECO:0007669"/>
    <property type="project" value="InterPro"/>
</dbReference>
<evidence type="ECO:0000256" key="5">
    <source>
        <dbReference type="SAM" id="Phobius"/>
    </source>
</evidence>
<keyword evidence="4 5" id="KW-0472">Membrane</keyword>
<evidence type="ECO:0000256" key="1">
    <source>
        <dbReference type="ARBA" id="ARBA00004141"/>
    </source>
</evidence>
<comment type="subcellular location">
    <subcellularLocation>
        <location evidence="1">Membrane</location>
        <topology evidence="1">Multi-pass membrane protein</topology>
    </subcellularLocation>
</comment>
<dbReference type="GO" id="GO:0016020">
    <property type="term" value="C:membrane"/>
    <property type="evidence" value="ECO:0007669"/>
    <property type="project" value="UniProtKB-SubCell"/>
</dbReference>
<dbReference type="InterPro" id="IPR009908">
    <property type="entry name" value="Methylamine_util_MauE"/>
</dbReference>
<protein>
    <submittedName>
        <fullName evidence="7">DoxX family protein</fullName>
    </submittedName>
</protein>
<evidence type="ECO:0000313" key="7">
    <source>
        <dbReference type="EMBL" id="KGA15722.1"/>
    </source>
</evidence>
<gene>
    <name evidence="7" type="ORF">GM50_16470</name>
</gene>
<organism evidence="7">
    <name type="scientific">freshwater metagenome</name>
    <dbReference type="NCBI Taxonomy" id="449393"/>
    <lineage>
        <taxon>unclassified sequences</taxon>
        <taxon>metagenomes</taxon>
        <taxon>ecological metagenomes</taxon>
    </lineage>
</organism>
<evidence type="ECO:0000256" key="3">
    <source>
        <dbReference type="ARBA" id="ARBA00022989"/>
    </source>
</evidence>
<sequence length="160" mass="17489">MKKAQPWIGLLARLGLGGVLLYAGYLKVFTPEKSMMAVRAYELLPIWMANIFGLVLPWLEVGAGVLLIIGVGIRYAAIFGSVLMIAFIIAIAQAWARGLSIDCGCFGDGGVIDPSETKYLETILRDIGFALLGFYLIRYPVTRFALEKTKNKTSTPLQGE</sequence>
<feature type="transmembrane region" description="Helical" evidence="5">
    <location>
        <begin position="7"/>
        <end position="26"/>
    </location>
</feature>
<feature type="transmembrane region" description="Helical" evidence="5">
    <location>
        <begin position="76"/>
        <end position="96"/>
    </location>
</feature>
<feature type="transmembrane region" description="Helical" evidence="5">
    <location>
        <begin position="46"/>
        <end position="69"/>
    </location>
</feature>
<evidence type="ECO:0000256" key="2">
    <source>
        <dbReference type="ARBA" id="ARBA00022692"/>
    </source>
</evidence>
<accession>A0A094PX62</accession>
<evidence type="ECO:0000256" key="4">
    <source>
        <dbReference type="ARBA" id="ARBA00023136"/>
    </source>
</evidence>
<keyword evidence="3 5" id="KW-1133">Transmembrane helix</keyword>
<keyword evidence="2 5" id="KW-0812">Transmembrane</keyword>
<dbReference type="AlphaFoldDB" id="A0A094PX62"/>
<reference evidence="7" key="1">
    <citation type="submission" date="2014-05" db="EMBL/GenBank/DDBJ databases">
        <title>Key roles for freshwater Actinobacteria revealed by deep metagenomic sequencing.</title>
        <authorList>
            <person name="Ghai R."/>
            <person name="Mizuno C.M."/>
            <person name="Picazo A."/>
            <person name="Camacho A."/>
            <person name="Rodriguez-Valera F."/>
        </authorList>
    </citation>
    <scope>NUCLEOTIDE SEQUENCE</scope>
</reference>
<comment type="caution">
    <text evidence="7">The sequence shown here is derived from an EMBL/GenBank/DDBJ whole genome shotgun (WGS) entry which is preliminary data.</text>
</comment>
<dbReference type="Pfam" id="PF07291">
    <property type="entry name" value="MauE"/>
    <property type="match status" value="1"/>
</dbReference>
<evidence type="ECO:0000259" key="6">
    <source>
        <dbReference type="Pfam" id="PF07291"/>
    </source>
</evidence>